<gene>
    <name evidence="4" type="ORF">DGYR_LOCUS6138</name>
</gene>
<feature type="domain" description="Major facilitator superfamily (MFS) profile" evidence="3">
    <location>
        <begin position="1"/>
        <end position="407"/>
    </location>
</feature>
<feature type="transmembrane region" description="Helical" evidence="2">
    <location>
        <begin position="317"/>
        <end position="339"/>
    </location>
</feature>
<dbReference type="GO" id="GO:0008028">
    <property type="term" value="F:monocarboxylic acid transmembrane transporter activity"/>
    <property type="evidence" value="ECO:0007669"/>
    <property type="project" value="TreeGrafter"/>
</dbReference>
<dbReference type="InterPro" id="IPR050327">
    <property type="entry name" value="Proton-linked_MCT"/>
</dbReference>
<dbReference type="GO" id="GO:0016020">
    <property type="term" value="C:membrane"/>
    <property type="evidence" value="ECO:0007669"/>
    <property type="project" value="UniProtKB-SubCell"/>
</dbReference>
<dbReference type="InterPro" id="IPR036259">
    <property type="entry name" value="MFS_trans_sf"/>
</dbReference>
<keyword evidence="2" id="KW-1133">Transmembrane helix</keyword>
<feature type="transmembrane region" description="Helical" evidence="2">
    <location>
        <begin position="351"/>
        <end position="370"/>
    </location>
</feature>
<evidence type="ECO:0000313" key="5">
    <source>
        <dbReference type="Proteomes" id="UP000549394"/>
    </source>
</evidence>
<keyword evidence="2" id="KW-0812">Transmembrane</keyword>
<feature type="transmembrane region" description="Helical" evidence="2">
    <location>
        <begin position="9"/>
        <end position="35"/>
    </location>
</feature>
<name>A0A7I8VMW2_9ANNE</name>
<dbReference type="Pfam" id="PF07690">
    <property type="entry name" value="MFS_1"/>
    <property type="match status" value="1"/>
</dbReference>
<organism evidence="4 5">
    <name type="scientific">Dimorphilus gyrociliatus</name>
    <dbReference type="NCBI Taxonomy" id="2664684"/>
    <lineage>
        <taxon>Eukaryota</taxon>
        <taxon>Metazoa</taxon>
        <taxon>Spiralia</taxon>
        <taxon>Lophotrochozoa</taxon>
        <taxon>Annelida</taxon>
        <taxon>Polychaeta</taxon>
        <taxon>Polychaeta incertae sedis</taxon>
        <taxon>Dinophilidae</taxon>
        <taxon>Dimorphilus</taxon>
    </lineage>
</organism>
<dbReference type="Proteomes" id="UP000549394">
    <property type="component" value="Unassembled WGS sequence"/>
</dbReference>
<dbReference type="PANTHER" id="PTHR11360:SF284">
    <property type="entry name" value="EG:103B4.3 PROTEIN-RELATED"/>
    <property type="match status" value="1"/>
</dbReference>
<feature type="transmembrane region" description="Helical" evidence="2">
    <location>
        <begin position="261"/>
        <end position="280"/>
    </location>
</feature>
<feature type="transmembrane region" description="Helical" evidence="2">
    <location>
        <begin position="166"/>
        <end position="184"/>
    </location>
</feature>
<dbReference type="CDD" id="cd17352">
    <property type="entry name" value="MFS_MCT_SLC16"/>
    <property type="match status" value="1"/>
</dbReference>
<dbReference type="PROSITE" id="PS50850">
    <property type="entry name" value="MFS"/>
    <property type="match status" value="1"/>
</dbReference>
<feature type="transmembrane region" description="Helical" evidence="2">
    <location>
        <begin position="382"/>
        <end position="405"/>
    </location>
</feature>
<dbReference type="OrthoDB" id="10060767at2759"/>
<comment type="subcellular location">
    <subcellularLocation>
        <location evidence="1">Membrane</location>
        <topology evidence="1">Multi-pass membrane protein</topology>
    </subcellularLocation>
</comment>
<reference evidence="4 5" key="1">
    <citation type="submission" date="2020-08" db="EMBL/GenBank/DDBJ databases">
        <authorList>
            <person name="Hejnol A."/>
        </authorList>
    </citation>
    <scope>NUCLEOTIDE SEQUENCE [LARGE SCALE GENOMIC DNA]</scope>
</reference>
<feature type="transmembrane region" description="Helical" evidence="2">
    <location>
        <begin position="102"/>
        <end position="122"/>
    </location>
</feature>
<dbReference type="InterPro" id="IPR020846">
    <property type="entry name" value="MFS_dom"/>
</dbReference>
<evidence type="ECO:0000256" key="2">
    <source>
        <dbReference type="SAM" id="Phobius"/>
    </source>
</evidence>
<feature type="transmembrane region" description="Helical" evidence="2">
    <location>
        <begin position="47"/>
        <end position="69"/>
    </location>
</feature>
<feature type="transmembrane region" description="Helical" evidence="2">
    <location>
        <begin position="228"/>
        <end position="249"/>
    </location>
</feature>
<dbReference type="PANTHER" id="PTHR11360">
    <property type="entry name" value="MONOCARBOXYLATE TRANSPORTER"/>
    <property type="match status" value="1"/>
</dbReference>
<dbReference type="AlphaFoldDB" id="A0A7I8VMW2"/>
<accession>A0A7I8VMW2</accession>
<evidence type="ECO:0000313" key="4">
    <source>
        <dbReference type="EMBL" id="CAD5117628.1"/>
    </source>
</evidence>
<dbReference type="SUPFAM" id="SSF103473">
    <property type="entry name" value="MFS general substrate transporter"/>
    <property type="match status" value="1"/>
</dbReference>
<dbReference type="Gene3D" id="1.20.1250.20">
    <property type="entry name" value="MFS general substrate transporter like domains"/>
    <property type="match status" value="1"/>
</dbReference>
<evidence type="ECO:0000256" key="1">
    <source>
        <dbReference type="ARBA" id="ARBA00004141"/>
    </source>
</evidence>
<comment type="caution">
    <text evidence="4">The sequence shown here is derived from an EMBL/GenBank/DDBJ whole genome shotgun (WGS) entry which is preliminary data.</text>
</comment>
<evidence type="ECO:0000259" key="3">
    <source>
        <dbReference type="PROSITE" id="PS50850"/>
    </source>
</evidence>
<proteinExistence type="predicted"/>
<sequence>MEATRIGQCIFVTTISFILQATTVGHSFCSGIYLLHFQLFSEYRSTVWWIGSLNTGLLFGAGPVASLVVNQLGTRFTIITGGIVSSLGLALATLSTNVIHLYFTYGLLTGIGFSFIYIPSVVMVAEHCKRYVKITLPISSAGVGIGSLVFAPLLTKLINYYGWRSALFVSASIMLQCCVLGALVKPLKKSVKDEQEHSIFLFKTSVKEKIYNTLESIASLSLLTDAKFLILLLNNVLWNIGNLIFLVTLPDYNKAINLPDWKSAWVLSTVGICSTLGRFFMGCGAKCCKRHIWPYLIPNVISGILLLFYPFRLSYTMNIILCSGYGLLFGAQIGLLALITVEEFGLERLPAAYGYCMFADGIGALIGPPLSGLLYDITHQHVVSFVVGGAVTVFSGLLIILLPIIDRLKRSTTENLTTVETVVDARQT</sequence>
<dbReference type="EMBL" id="CAJFCJ010000007">
    <property type="protein sequence ID" value="CAD5117628.1"/>
    <property type="molecule type" value="Genomic_DNA"/>
</dbReference>
<feature type="transmembrane region" description="Helical" evidence="2">
    <location>
        <begin position="76"/>
        <end position="96"/>
    </location>
</feature>
<feature type="transmembrane region" description="Helical" evidence="2">
    <location>
        <begin position="134"/>
        <end position="154"/>
    </location>
</feature>
<keyword evidence="5" id="KW-1185">Reference proteome</keyword>
<dbReference type="InterPro" id="IPR011701">
    <property type="entry name" value="MFS"/>
</dbReference>
<protein>
    <submittedName>
        <fullName evidence="4">DgyrCDS6382</fullName>
    </submittedName>
</protein>
<feature type="transmembrane region" description="Helical" evidence="2">
    <location>
        <begin position="292"/>
        <end position="311"/>
    </location>
</feature>
<keyword evidence="2" id="KW-0472">Membrane</keyword>